<dbReference type="InterPro" id="IPR008884">
    <property type="entry name" value="TylF_MeTrfase"/>
</dbReference>
<dbReference type="PANTHER" id="PTHR40036:SF1">
    <property type="entry name" value="MACROCIN O-METHYLTRANSFERASE"/>
    <property type="match status" value="1"/>
</dbReference>
<reference evidence="1 2" key="1">
    <citation type="submission" date="2019-02" db="EMBL/GenBank/DDBJ databases">
        <title>Deep-cultivation of Planctomycetes and their phenomic and genomic characterization uncovers novel biology.</title>
        <authorList>
            <person name="Wiegand S."/>
            <person name="Jogler M."/>
            <person name="Boedeker C."/>
            <person name="Pinto D."/>
            <person name="Vollmers J."/>
            <person name="Rivas-Marin E."/>
            <person name="Kohn T."/>
            <person name="Peeters S.H."/>
            <person name="Heuer A."/>
            <person name="Rast P."/>
            <person name="Oberbeckmann S."/>
            <person name="Bunk B."/>
            <person name="Jeske O."/>
            <person name="Meyerdierks A."/>
            <person name="Storesund J.E."/>
            <person name="Kallscheuer N."/>
            <person name="Luecker S."/>
            <person name="Lage O.M."/>
            <person name="Pohl T."/>
            <person name="Merkel B.J."/>
            <person name="Hornburger P."/>
            <person name="Mueller R.-W."/>
            <person name="Bruemmer F."/>
            <person name="Labrenz M."/>
            <person name="Spormann A.M."/>
            <person name="Op Den Camp H."/>
            <person name="Overmann J."/>
            <person name="Amann R."/>
            <person name="Jetten M.S.M."/>
            <person name="Mascher T."/>
            <person name="Medema M.H."/>
            <person name="Devos D.P."/>
            <person name="Kaster A.-K."/>
            <person name="Ovreas L."/>
            <person name="Rohde M."/>
            <person name="Galperin M.Y."/>
            <person name="Jogler C."/>
        </authorList>
    </citation>
    <scope>NUCLEOTIDE SEQUENCE [LARGE SCALE GENOMIC DNA]</scope>
    <source>
        <strain evidence="1 2">Pan14r</strain>
    </source>
</reference>
<dbReference type="GO" id="GO:0030769">
    <property type="term" value="F:macrocin O-methyltransferase activity"/>
    <property type="evidence" value="ECO:0007669"/>
    <property type="project" value="UniProtKB-EC"/>
</dbReference>
<keyword evidence="1" id="KW-0808">Transferase</keyword>
<dbReference type="InterPro" id="IPR029063">
    <property type="entry name" value="SAM-dependent_MTases_sf"/>
</dbReference>
<dbReference type="AlphaFoldDB" id="A0A5C5Y2L8"/>
<accession>A0A5C5Y2L8</accession>
<evidence type="ECO:0000313" key="2">
    <source>
        <dbReference type="Proteomes" id="UP000317238"/>
    </source>
</evidence>
<dbReference type="PANTHER" id="PTHR40036">
    <property type="entry name" value="MACROCIN O-METHYLTRANSFERASE"/>
    <property type="match status" value="1"/>
</dbReference>
<organism evidence="1 2">
    <name type="scientific">Crateriforma conspicua</name>
    <dbReference type="NCBI Taxonomy" id="2527996"/>
    <lineage>
        <taxon>Bacteria</taxon>
        <taxon>Pseudomonadati</taxon>
        <taxon>Planctomycetota</taxon>
        <taxon>Planctomycetia</taxon>
        <taxon>Planctomycetales</taxon>
        <taxon>Planctomycetaceae</taxon>
        <taxon>Crateriforma</taxon>
    </lineage>
</organism>
<name>A0A5C5Y2L8_9PLAN</name>
<protein>
    <submittedName>
        <fullName evidence="1">Macrocin O-methyltransferase</fullName>
        <ecNumber evidence="1">2.1.1.101</ecNumber>
    </submittedName>
</protein>
<dbReference type="SUPFAM" id="SSF53335">
    <property type="entry name" value="S-adenosyl-L-methionine-dependent methyltransferases"/>
    <property type="match status" value="1"/>
</dbReference>
<evidence type="ECO:0000313" key="1">
    <source>
        <dbReference type="EMBL" id="TWT69069.1"/>
    </source>
</evidence>
<dbReference type="Proteomes" id="UP000317238">
    <property type="component" value="Unassembled WGS sequence"/>
</dbReference>
<sequence>MHEDGSTGGKQTTEIQIMKKIILSFLNAIGKSRIETAPQPPTHLKEIVRSVIDQKITFLPENSINSLLHLMCEIEDHKIRGDVIEAGCALGGSGIALCAAKDKDRSLHLYDTFGMIPPPTDNDDSDVHERYEVIANGKAKGINGDRYYGYNEDNLPLVVESFNRFAMPVDECNVHFHKGLLQDTMVVPGPIALAHIDVDWYDPVYVSLERIVPKLEPGGAIVLDDYFAWSGCRKATDNFFRGRESEFSFDSDYGHMIVRRN</sequence>
<dbReference type="Pfam" id="PF05711">
    <property type="entry name" value="TylF"/>
    <property type="match status" value="1"/>
</dbReference>
<dbReference type="OrthoDB" id="149130at2"/>
<dbReference type="EMBL" id="SJPL01000001">
    <property type="protein sequence ID" value="TWT69069.1"/>
    <property type="molecule type" value="Genomic_DNA"/>
</dbReference>
<proteinExistence type="predicted"/>
<keyword evidence="1" id="KW-0489">Methyltransferase</keyword>
<dbReference type="EC" id="2.1.1.101" evidence="1"/>
<gene>
    <name evidence="1" type="primary">tylF</name>
    <name evidence="1" type="ORF">Pan14r_13530</name>
</gene>
<dbReference type="Gene3D" id="3.40.50.150">
    <property type="entry name" value="Vaccinia Virus protein VP39"/>
    <property type="match status" value="1"/>
</dbReference>
<comment type="caution">
    <text evidence="1">The sequence shown here is derived from an EMBL/GenBank/DDBJ whole genome shotgun (WGS) entry which is preliminary data.</text>
</comment>
<keyword evidence="2" id="KW-1185">Reference proteome</keyword>
<dbReference type="GO" id="GO:0032259">
    <property type="term" value="P:methylation"/>
    <property type="evidence" value="ECO:0007669"/>
    <property type="project" value="UniProtKB-KW"/>
</dbReference>